<dbReference type="EMBL" id="LJSK01000357">
    <property type="protein sequence ID" value="KPI83554.1"/>
    <property type="molecule type" value="Genomic_DNA"/>
</dbReference>
<gene>
    <name evidence="3" type="ORF">ABL78_7411</name>
</gene>
<protein>
    <submittedName>
        <fullName evidence="3">Uncharacterized protein</fullName>
    </submittedName>
</protein>
<reference evidence="3 4" key="1">
    <citation type="journal article" date="2015" name="PLoS Pathog.">
        <title>Leptomonas seymouri: Adaptations to the Dixenous Life Cycle Analyzed by Genome Sequencing, Transcriptome Profiling and Co-infection with Leishmania donovani.</title>
        <authorList>
            <person name="Kraeva N."/>
            <person name="Butenko A."/>
            <person name="Hlavacova J."/>
            <person name="Kostygov A."/>
            <person name="Myskova J."/>
            <person name="Grybchuk D."/>
            <person name="Lestinova T."/>
            <person name="Votypka J."/>
            <person name="Volf P."/>
            <person name="Opperdoes F."/>
            <person name="Flegontov P."/>
            <person name="Lukes J."/>
            <person name="Yurchenko V."/>
        </authorList>
    </citation>
    <scope>NUCLEOTIDE SEQUENCE [LARGE SCALE GENOMIC DNA]</scope>
    <source>
        <strain evidence="3 4">ATCC 30220</strain>
    </source>
</reference>
<accession>A0A0N1PBH1</accession>
<keyword evidence="1" id="KW-0175">Coiled coil</keyword>
<name>A0A0N1PBH1_LEPSE</name>
<feature type="compositionally biased region" description="Basic and acidic residues" evidence="2">
    <location>
        <begin position="34"/>
        <end position="44"/>
    </location>
</feature>
<feature type="coiled-coil region" evidence="1">
    <location>
        <begin position="274"/>
        <end position="308"/>
    </location>
</feature>
<feature type="region of interest" description="Disordered" evidence="2">
    <location>
        <begin position="1"/>
        <end position="44"/>
    </location>
</feature>
<evidence type="ECO:0000256" key="1">
    <source>
        <dbReference type="SAM" id="Coils"/>
    </source>
</evidence>
<proteinExistence type="predicted"/>
<keyword evidence="4" id="KW-1185">Reference proteome</keyword>
<evidence type="ECO:0000313" key="4">
    <source>
        <dbReference type="Proteomes" id="UP000038009"/>
    </source>
</evidence>
<evidence type="ECO:0000313" key="3">
    <source>
        <dbReference type="EMBL" id="KPI83554.1"/>
    </source>
</evidence>
<evidence type="ECO:0000256" key="2">
    <source>
        <dbReference type="SAM" id="MobiDB-lite"/>
    </source>
</evidence>
<feature type="region of interest" description="Disordered" evidence="2">
    <location>
        <begin position="94"/>
        <end position="158"/>
    </location>
</feature>
<comment type="caution">
    <text evidence="3">The sequence shown here is derived from an EMBL/GenBank/DDBJ whole genome shotgun (WGS) entry which is preliminary data.</text>
</comment>
<dbReference type="Proteomes" id="UP000038009">
    <property type="component" value="Unassembled WGS sequence"/>
</dbReference>
<dbReference type="AlphaFoldDB" id="A0A0N1PBH1"/>
<dbReference type="VEuPathDB" id="TriTrypDB:Lsey_0357_0070"/>
<dbReference type="OMA" id="IEMRHVQ"/>
<feature type="compositionally biased region" description="Low complexity" evidence="2">
    <location>
        <begin position="131"/>
        <end position="152"/>
    </location>
</feature>
<feature type="compositionally biased region" description="Polar residues" evidence="2">
    <location>
        <begin position="116"/>
        <end position="126"/>
    </location>
</feature>
<organism evidence="3 4">
    <name type="scientific">Leptomonas seymouri</name>
    <dbReference type="NCBI Taxonomy" id="5684"/>
    <lineage>
        <taxon>Eukaryota</taxon>
        <taxon>Discoba</taxon>
        <taxon>Euglenozoa</taxon>
        <taxon>Kinetoplastea</taxon>
        <taxon>Metakinetoplastina</taxon>
        <taxon>Trypanosomatida</taxon>
        <taxon>Trypanosomatidae</taxon>
        <taxon>Leishmaniinae</taxon>
        <taxon>Leptomonas</taxon>
    </lineage>
</organism>
<sequence length="330" mass="34628">MLRSVSTKKPAAEDPFGTNDASVTEASVSGLHSPRAERQRTWSKRADDNAVAIRLVQQLLHQHAAEAGSAKQALDQATSTAALLWTMEIEGLPPQYRNKSRPASQRGGSAAGGRGNSNTEQRVTPRQSHRAGSSTSTAEGTAAATGEAAPETVESTVRQLTAAQRSKVSSALRALFYAPAAAAAVTPTAIPTVTSADPHVSGKKGELSSPELLQQAAAGEHSQPTTVTLLPPHSSPSPAAAGISVTDSDFAVLSDSGRRSTSCGIIPAPLLTAMRELQERRIQLEAQLAAANSATAQQLQRLQLLQEEAMVVHYALDAFRDDAAHLYTHP</sequence>